<proteinExistence type="predicted"/>
<name>A0A5J4KX70_9CHLR</name>
<dbReference type="EMBL" id="BKZW01000003">
    <property type="protein sequence ID" value="GER91061.1"/>
    <property type="molecule type" value="Genomic_DNA"/>
</dbReference>
<sequence>MVLCDIHHRHPHYGIHHLLAQDFFIQPYLYNGYQVVAEVEEQAKIMAANERVIKKHSGKN</sequence>
<protein>
    <submittedName>
        <fullName evidence="1">Uncharacterized protein</fullName>
    </submittedName>
</protein>
<dbReference type="Proteomes" id="UP000326912">
    <property type="component" value="Unassembled WGS sequence"/>
</dbReference>
<accession>A0A5J4KX70</accession>
<comment type="caution">
    <text evidence="1">The sequence shown here is derived from an EMBL/GenBank/DDBJ whole genome shotgun (WGS) entry which is preliminary data.</text>
</comment>
<gene>
    <name evidence="1" type="ORF">KDW_52230</name>
</gene>
<evidence type="ECO:0000313" key="2">
    <source>
        <dbReference type="Proteomes" id="UP000326912"/>
    </source>
</evidence>
<organism evidence="1 2">
    <name type="scientific">Dictyobacter vulcani</name>
    <dbReference type="NCBI Taxonomy" id="2607529"/>
    <lineage>
        <taxon>Bacteria</taxon>
        <taxon>Bacillati</taxon>
        <taxon>Chloroflexota</taxon>
        <taxon>Ktedonobacteria</taxon>
        <taxon>Ktedonobacterales</taxon>
        <taxon>Dictyobacteraceae</taxon>
        <taxon>Dictyobacter</taxon>
    </lineage>
</organism>
<evidence type="ECO:0000313" key="1">
    <source>
        <dbReference type="EMBL" id="GER91061.1"/>
    </source>
</evidence>
<reference evidence="1 2" key="1">
    <citation type="submission" date="2019-10" db="EMBL/GenBank/DDBJ databases">
        <title>Dictyobacter vulcani sp. nov., within the class Ktedonobacteria, isolated from soil of volcanic Mt. Zao.</title>
        <authorList>
            <person name="Zheng Y."/>
            <person name="Wang C.M."/>
            <person name="Sakai Y."/>
            <person name="Abe K."/>
            <person name="Yokota A."/>
            <person name="Yabe S."/>
        </authorList>
    </citation>
    <scope>NUCLEOTIDE SEQUENCE [LARGE SCALE GENOMIC DNA]</scope>
    <source>
        <strain evidence="1 2">W12</strain>
    </source>
</reference>
<dbReference type="AlphaFoldDB" id="A0A5J4KX70"/>
<keyword evidence="2" id="KW-1185">Reference proteome</keyword>